<evidence type="ECO:0000313" key="1">
    <source>
        <dbReference type="EMBL" id="TNV87389.1"/>
    </source>
</evidence>
<dbReference type="AlphaFoldDB" id="A0A8J8P7K0"/>
<proteinExistence type="predicted"/>
<sequence length="87" mass="10224">MCIKKGLRHQFGMKILLKILSSKQSHHLVARQSWVSNSIISSKLKANGLRMEYNIRKNDLEILTFYVKQSNPKIQNRERNSYNLAKH</sequence>
<dbReference type="EMBL" id="RRYP01000461">
    <property type="protein sequence ID" value="TNV87389.1"/>
    <property type="molecule type" value="Genomic_DNA"/>
</dbReference>
<reference evidence="1" key="1">
    <citation type="submission" date="2019-06" db="EMBL/GenBank/DDBJ databases">
        <authorList>
            <person name="Zheng W."/>
        </authorList>
    </citation>
    <scope>NUCLEOTIDE SEQUENCE</scope>
    <source>
        <strain evidence="1">QDHG01</strain>
    </source>
</reference>
<protein>
    <submittedName>
        <fullName evidence="1">Uncharacterized protein</fullName>
    </submittedName>
</protein>
<accession>A0A8J8P7K0</accession>
<name>A0A8J8P7K0_HALGN</name>
<comment type="caution">
    <text evidence="1">The sequence shown here is derived from an EMBL/GenBank/DDBJ whole genome shotgun (WGS) entry which is preliminary data.</text>
</comment>
<evidence type="ECO:0000313" key="2">
    <source>
        <dbReference type="Proteomes" id="UP000785679"/>
    </source>
</evidence>
<organism evidence="1 2">
    <name type="scientific">Halteria grandinella</name>
    <dbReference type="NCBI Taxonomy" id="5974"/>
    <lineage>
        <taxon>Eukaryota</taxon>
        <taxon>Sar</taxon>
        <taxon>Alveolata</taxon>
        <taxon>Ciliophora</taxon>
        <taxon>Intramacronucleata</taxon>
        <taxon>Spirotrichea</taxon>
        <taxon>Stichotrichia</taxon>
        <taxon>Sporadotrichida</taxon>
        <taxon>Halteriidae</taxon>
        <taxon>Halteria</taxon>
    </lineage>
</organism>
<gene>
    <name evidence="1" type="ORF">FGO68_gene2533</name>
</gene>
<keyword evidence="2" id="KW-1185">Reference proteome</keyword>
<dbReference type="Proteomes" id="UP000785679">
    <property type="component" value="Unassembled WGS sequence"/>
</dbReference>